<gene>
    <name evidence="2" type="primary">LOC113693316</name>
</gene>
<accession>A0A6P6SP93</accession>
<dbReference type="PANTHER" id="PTHR33710:SF62">
    <property type="entry name" value="DUF4283 DOMAIN PROTEIN"/>
    <property type="match status" value="1"/>
</dbReference>
<dbReference type="Gene3D" id="3.60.10.10">
    <property type="entry name" value="Endonuclease/exonuclease/phosphatase"/>
    <property type="match status" value="1"/>
</dbReference>
<reference evidence="1" key="1">
    <citation type="journal article" date="2025" name="Foods">
        <title>Unveiling the Microbial Signatures of Arabica Coffee Cherries: Insights into Ripeness Specific Diversity, Functional Traits, and Implications for Quality and Safety.</title>
        <authorList>
            <consortium name="RefSeq"/>
            <person name="Tenea G.N."/>
            <person name="Cifuentes V."/>
            <person name="Reyes P."/>
            <person name="Cevallos-Vallejos M."/>
        </authorList>
    </citation>
    <scope>NUCLEOTIDE SEQUENCE [LARGE SCALE GENOMIC DNA]</scope>
</reference>
<dbReference type="PANTHER" id="PTHR33710">
    <property type="entry name" value="BNAC02G09200D PROTEIN"/>
    <property type="match status" value="1"/>
</dbReference>
<dbReference type="RefSeq" id="XP_027067676.1">
    <property type="nucleotide sequence ID" value="XM_027211875.1"/>
</dbReference>
<dbReference type="SUPFAM" id="SSF56219">
    <property type="entry name" value="DNase I-like"/>
    <property type="match status" value="1"/>
</dbReference>
<dbReference type="Proteomes" id="UP001652660">
    <property type="component" value="Chromosome 1e"/>
</dbReference>
<evidence type="ECO:0000313" key="1">
    <source>
        <dbReference type="Proteomes" id="UP001652660"/>
    </source>
</evidence>
<dbReference type="InterPro" id="IPR036691">
    <property type="entry name" value="Endo/exonu/phosph_ase_sf"/>
</dbReference>
<name>A0A6P6SP93_COFAR</name>
<reference evidence="2" key="2">
    <citation type="submission" date="2025-08" db="UniProtKB">
        <authorList>
            <consortium name="RefSeq"/>
        </authorList>
    </citation>
    <scope>IDENTIFICATION</scope>
    <source>
        <tissue evidence="2">Leaves</tissue>
    </source>
</reference>
<sequence length="226" mass="26516">MALLWSNEIKVTKVIGTSFTIEAKIEDEEKKESWWFIGIYASCDYLIRRGQWEVIGRRKAGWGKKWIIIGEFNDIVSNEEKWGGRNRDDRSFQDFRNLVDDNQLLDIGFEGKPWTWCNNWYGDGEVKERLDRGLCTLEWSQCFSEANCKHIESHASDHRTRWYQVSQKIKNCRVELLKWNSSKKGNSLERINACKNKIEDIKASIVGNKSQQIQEAKKQLKAAYDV</sequence>
<proteinExistence type="predicted"/>
<organism evidence="1 2">
    <name type="scientific">Coffea arabica</name>
    <name type="common">Arabian coffee</name>
    <dbReference type="NCBI Taxonomy" id="13443"/>
    <lineage>
        <taxon>Eukaryota</taxon>
        <taxon>Viridiplantae</taxon>
        <taxon>Streptophyta</taxon>
        <taxon>Embryophyta</taxon>
        <taxon>Tracheophyta</taxon>
        <taxon>Spermatophyta</taxon>
        <taxon>Magnoliopsida</taxon>
        <taxon>eudicotyledons</taxon>
        <taxon>Gunneridae</taxon>
        <taxon>Pentapetalae</taxon>
        <taxon>asterids</taxon>
        <taxon>lamiids</taxon>
        <taxon>Gentianales</taxon>
        <taxon>Rubiaceae</taxon>
        <taxon>Ixoroideae</taxon>
        <taxon>Gardenieae complex</taxon>
        <taxon>Bertiereae - Coffeeae clade</taxon>
        <taxon>Coffeeae</taxon>
        <taxon>Coffea</taxon>
    </lineage>
</organism>
<evidence type="ECO:0000313" key="2">
    <source>
        <dbReference type="RefSeq" id="XP_027067676.1"/>
    </source>
</evidence>
<dbReference type="AlphaFoldDB" id="A0A6P6SP93"/>
<dbReference type="GeneID" id="113693316"/>
<protein>
    <submittedName>
        <fullName evidence="2">Uncharacterized protein</fullName>
    </submittedName>
</protein>
<keyword evidence="1" id="KW-1185">Reference proteome</keyword>
<dbReference type="OrthoDB" id="1001388at2759"/>